<feature type="compositionally biased region" description="Low complexity" evidence="1">
    <location>
        <begin position="17"/>
        <end position="28"/>
    </location>
</feature>
<dbReference type="EMBL" id="AOPZ01000412">
    <property type="protein sequence ID" value="EPH40455.1"/>
    <property type="molecule type" value="Genomic_DNA"/>
</dbReference>
<gene>
    <name evidence="2" type="ORF">STRAU_6492</name>
</gene>
<feature type="compositionally biased region" description="Basic residues" evidence="1">
    <location>
        <begin position="29"/>
        <end position="39"/>
    </location>
</feature>
<feature type="compositionally biased region" description="Low complexity" evidence="1">
    <location>
        <begin position="79"/>
        <end position="89"/>
    </location>
</feature>
<protein>
    <submittedName>
        <fullName evidence="2">Uncharacterized protein</fullName>
    </submittedName>
</protein>
<reference evidence="2 3" key="1">
    <citation type="submission" date="2013-02" db="EMBL/GenBank/DDBJ databases">
        <title>Draft Genome Sequence of Streptomyces aurantiacus, Which Produces Setomimycin.</title>
        <authorList>
            <person name="Gruening B.A."/>
            <person name="Praeg A."/>
            <person name="Erxleben A."/>
            <person name="Guenther S."/>
            <person name="Mueller M."/>
        </authorList>
    </citation>
    <scope>NUCLEOTIDE SEQUENCE [LARGE SCALE GENOMIC DNA]</scope>
    <source>
        <strain evidence="2 3">JA 4570</strain>
    </source>
</reference>
<proteinExistence type="predicted"/>
<accession>S3ZQ20</accession>
<evidence type="ECO:0000313" key="2">
    <source>
        <dbReference type="EMBL" id="EPH40455.1"/>
    </source>
</evidence>
<dbReference type="AlphaFoldDB" id="S3ZQ20"/>
<evidence type="ECO:0000256" key="1">
    <source>
        <dbReference type="SAM" id="MobiDB-lite"/>
    </source>
</evidence>
<feature type="region of interest" description="Disordered" evidence="1">
    <location>
        <begin position="17"/>
        <end position="40"/>
    </location>
</feature>
<name>S3ZQ20_9ACTN</name>
<organism evidence="2 3">
    <name type="scientific">Streptomyces aurantiacus JA 4570</name>
    <dbReference type="NCBI Taxonomy" id="1286094"/>
    <lineage>
        <taxon>Bacteria</taxon>
        <taxon>Bacillati</taxon>
        <taxon>Actinomycetota</taxon>
        <taxon>Actinomycetes</taxon>
        <taxon>Kitasatosporales</taxon>
        <taxon>Streptomycetaceae</taxon>
        <taxon>Streptomyces</taxon>
        <taxon>Streptomyces aurantiacus group</taxon>
    </lineage>
</organism>
<comment type="caution">
    <text evidence="2">The sequence shown here is derived from an EMBL/GenBank/DDBJ whole genome shotgun (WGS) entry which is preliminary data.</text>
</comment>
<evidence type="ECO:0000313" key="3">
    <source>
        <dbReference type="Proteomes" id="UP000014629"/>
    </source>
</evidence>
<sequence length="114" mass="12792">MRDVLVRGLYSFFPRLRAAPRPRPAQGPYRRHPASRRRLPLPAAEFGSRFRPGLSLLRRARRLRPLLAPRRPARREPAARAAVVPGSAVARRRGGRSVHAVPRLEHLSVGPCTS</sequence>
<feature type="region of interest" description="Disordered" evidence="1">
    <location>
        <begin position="68"/>
        <end position="114"/>
    </location>
</feature>
<keyword evidence="3" id="KW-1185">Reference proteome</keyword>
<dbReference type="Proteomes" id="UP000014629">
    <property type="component" value="Unassembled WGS sequence"/>
</dbReference>